<accession>A0A3R8KDM6</accession>
<evidence type="ECO:0000259" key="2">
    <source>
        <dbReference type="Pfam" id="PF25202"/>
    </source>
</evidence>
<dbReference type="PANTHER" id="PTHR35149:SF2">
    <property type="entry name" value="DUF262 DOMAIN-CONTAINING PROTEIN"/>
    <property type="match status" value="1"/>
</dbReference>
<evidence type="ECO:0000313" key="3">
    <source>
        <dbReference type="EMBL" id="RRK09853.1"/>
    </source>
</evidence>
<evidence type="ECO:0000259" key="1">
    <source>
        <dbReference type="Pfam" id="PF03235"/>
    </source>
</evidence>
<comment type="caution">
    <text evidence="3">The sequence shown here is derived from an EMBL/GenBank/DDBJ whole genome shotgun (WGS) entry which is preliminary data.</text>
</comment>
<dbReference type="AlphaFoldDB" id="A0A3R8KDM6"/>
<protein>
    <submittedName>
        <fullName evidence="3">DUF262 domain-containing protein</fullName>
    </submittedName>
</protein>
<dbReference type="Pfam" id="PF25202">
    <property type="entry name" value="DUF7834"/>
    <property type="match status" value="1"/>
</dbReference>
<dbReference type="PANTHER" id="PTHR35149">
    <property type="entry name" value="SLL5132 PROTEIN"/>
    <property type="match status" value="1"/>
</dbReference>
<reference evidence="3 4" key="1">
    <citation type="submission" date="2018-08" db="EMBL/GenBank/DDBJ databases">
        <title>Genome Lactobacillus garii FI11369.</title>
        <authorList>
            <person name="Diaz M."/>
            <person name="Narbad A."/>
        </authorList>
    </citation>
    <scope>NUCLEOTIDE SEQUENCE [LARGE SCALE GENOMIC DNA]</scope>
    <source>
        <strain evidence="3 4">FI11369</strain>
    </source>
</reference>
<dbReference type="InterPro" id="IPR057156">
    <property type="entry name" value="DUF7834"/>
</dbReference>
<dbReference type="InterPro" id="IPR004919">
    <property type="entry name" value="GmrSD_N"/>
</dbReference>
<dbReference type="EMBL" id="QWZQ01000037">
    <property type="protein sequence ID" value="RRK09853.1"/>
    <property type="molecule type" value="Genomic_DNA"/>
</dbReference>
<evidence type="ECO:0000313" key="4">
    <source>
        <dbReference type="Proteomes" id="UP000283633"/>
    </source>
</evidence>
<feature type="domain" description="GmrSD restriction endonucleases N-terminal" evidence="1">
    <location>
        <begin position="15"/>
        <end position="182"/>
    </location>
</feature>
<dbReference type="OrthoDB" id="9798761at2"/>
<dbReference type="Proteomes" id="UP000283633">
    <property type="component" value="Unassembled WGS sequence"/>
</dbReference>
<dbReference type="Pfam" id="PF03235">
    <property type="entry name" value="GmrSD_N"/>
    <property type="match status" value="1"/>
</dbReference>
<name>A0A3R8KDM6_9LACO</name>
<keyword evidence="4" id="KW-1185">Reference proteome</keyword>
<gene>
    <name evidence="3" type="ORF">D1831_10525</name>
</gene>
<feature type="domain" description="DUF7834" evidence="2">
    <location>
        <begin position="194"/>
        <end position="421"/>
    </location>
</feature>
<proteinExistence type="predicted"/>
<sequence>MALLKEESEIVSIADLLSLNLTIPEYQRPYRWSSKSTNTLFNDTYQAFKSGIEEYRLGSIILHKKSVSFKSATNQYNLVDGQQRTTTLTILLYILDQNNQPLLNETYQPSSQNAIVDNYDLLTRRLHELSKQESRLFKDYLLNNCKVVKIVTDNEQEAFQFFDSQNSRGKALKPHDLLKAYHLREMKDETEATKLKLISEWEATNQQDLECLFGQYLYPTIRWSKNKDGLNYSADKIQIFKGIKPSNNFNYATYHRASNILIEQLNSNGSSELLGCNQLNQFQLTEPIIAGKRFFKWTLYYVQLQAKIENKIKKHYTTAQLPDKGAGNQYIKQLYEAVLMLFVDRFGFNELDDSVLHQLYTWSYSLRLKMKAVYPQTVNKYALGQHERLNLGLDLFNRIEEMNDPQELKTIALAPVDNAKNYQDIYELMKGWNW</sequence>
<organism evidence="3 4">
    <name type="scientific">Lactiplantibacillus garii</name>
    <dbReference type="NCBI Taxonomy" id="2306423"/>
    <lineage>
        <taxon>Bacteria</taxon>
        <taxon>Bacillati</taxon>
        <taxon>Bacillota</taxon>
        <taxon>Bacilli</taxon>
        <taxon>Lactobacillales</taxon>
        <taxon>Lactobacillaceae</taxon>
        <taxon>Lactiplantibacillus</taxon>
    </lineage>
</organism>
<dbReference type="RefSeq" id="WP_125072894.1">
    <property type="nucleotide sequence ID" value="NZ_QWZQ01000037.1"/>
</dbReference>